<accession>A0A2P6NZY1</accession>
<proteinExistence type="inferred from homology"/>
<dbReference type="InterPro" id="IPR012341">
    <property type="entry name" value="6hp_glycosidase-like_sf"/>
</dbReference>
<feature type="region of interest" description="Disordered" evidence="9">
    <location>
        <begin position="167"/>
        <end position="206"/>
    </location>
</feature>
<evidence type="ECO:0000313" key="11">
    <source>
        <dbReference type="EMBL" id="PRP89516.1"/>
    </source>
</evidence>
<dbReference type="GO" id="GO:0004571">
    <property type="term" value="F:mannosyl-oligosaccharide 1,2-alpha-mannosidase activity"/>
    <property type="evidence" value="ECO:0007669"/>
    <property type="project" value="InterPro"/>
</dbReference>
<dbReference type="InterPro" id="IPR001382">
    <property type="entry name" value="Glyco_hydro_47"/>
</dbReference>
<comment type="caution">
    <text evidence="11">The sequence shown here is derived from an EMBL/GenBank/DDBJ whole genome shotgun (WGS) entry which is preliminary data.</text>
</comment>
<dbReference type="Proteomes" id="UP000241769">
    <property type="component" value="Unassembled WGS sequence"/>
</dbReference>
<evidence type="ECO:0000313" key="12">
    <source>
        <dbReference type="Proteomes" id="UP000241769"/>
    </source>
</evidence>
<dbReference type="GO" id="GO:0005975">
    <property type="term" value="P:carbohydrate metabolic process"/>
    <property type="evidence" value="ECO:0007669"/>
    <property type="project" value="InterPro"/>
</dbReference>
<organism evidence="11 12">
    <name type="scientific">Planoprotostelium fungivorum</name>
    <dbReference type="NCBI Taxonomy" id="1890364"/>
    <lineage>
        <taxon>Eukaryota</taxon>
        <taxon>Amoebozoa</taxon>
        <taxon>Evosea</taxon>
        <taxon>Variosea</taxon>
        <taxon>Cavosteliida</taxon>
        <taxon>Cavosteliaceae</taxon>
        <taxon>Planoprotostelium</taxon>
    </lineage>
</organism>
<keyword evidence="7" id="KW-0862">Zinc</keyword>
<dbReference type="STRING" id="1890364.A0A2P6NZY1"/>
<dbReference type="Pfam" id="PF02225">
    <property type="entry name" value="PA"/>
    <property type="match status" value="1"/>
</dbReference>
<dbReference type="InterPro" id="IPR007527">
    <property type="entry name" value="Znf_SWIM"/>
</dbReference>
<evidence type="ECO:0000256" key="5">
    <source>
        <dbReference type="PIRSR" id="PIRSR601382-1"/>
    </source>
</evidence>
<dbReference type="InterPro" id="IPR046450">
    <property type="entry name" value="PA_dom_sf"/>
</dbReference>
<dbReference type="SUPFAM" id="SSF48225">
    <property type="entry name" value="Seven-hairpin glycosidases"/>
    <property type="match status" value="1"/>
</dbReference>
<evidence type="ECO:0000256" key="4">
    <source>
        <dbReference type="ARBA" id="ARBA00023180"/>
    </source>
</evidence>
<dbReference type="InterPro" id="IPR003137">
    <property type="entry name" value="PA_domain"/>
</dbReference>
<dbReference type="InterPro" id="IPR036026">
    <property type="entry name" value="Seven-hairpin_glycosidases"/>
</dbReference>
<keyword evidence="6" id="KW-0479">Metal-binding</keyword>
<dbReference type="Gene3D" id="1.50.10.10">
    <property type="match status" value="1"/>
</dbReference>
<evidence type="ECO:0000256" key="9">
    <source>
        <dbReference type="SAM" id="MobiDB-lite"/>
    </source>
</evidence>
<keyword evidence="12" id="KW-1185">Reference proteome</keyword>
<comment type="subcellular location">
    <subcellularLocation>
        <location evidence="1">Endoplasmic reticulum</location>
    </subcellularLocation>
</comment>
<dbReference type="Pfam" id="PF01532">
    <property type="entry name" value="Glyco_hydro_47"/>
    <property type="match status" value="1"/>
</dbReference>
<dbReference type="EMBL" id="MDYQ01000002">
    <property type="protein sequence ID" value="PRP89516.1"/>
    <property type="molecule type" value="Genomic_DNA"/>
</dbReference>
<keyword evidence="3" id="KW-0256">Endoplasmic reticulum</keyword>
<feature type="active site" description="Proton donor" evidence="5">
    <location>
        <position position="428"/>
    </location>
</feature>
<feature type="domain" description="SWIM-type" evidence="10">
    <location>
        <begin position="1230"/>
        <end position="1267"/>
    </location>
</feature>
<evidence type="ECO:0000256" key="6">
    <source>
        <dbReference type="PIRSR" id="PIRSR601382-2"/>
    </source>
</evidence>
<sequence length="1680" mass="191710">MEKRSARPVQFKCGVKYSRALKSPSDFNKYRAALFASGIQLMDDGEFLPRQPDAVLSQNIPEFALSQMYARDGRDADDQSVCQSATRDQKEELTSSQETIYSHEEETNPLVLLWHDVISTLQLEDGQFSWATKATEKTTSPERINYIPTAITCGWTTDKYCLLSGDKKDEPAREDEPSKTSIEEPDDTKAERKSEMKEERSKDRVVEKRPYTQWIAGKYYNTRNQKRVRHGLLEGEHFWDDETESDDTQAPVAISAALMDDERRRDDGSRNSRLSDSTSSDGHTTPDIALLTHPPPSEAFMVLGAIILWVSLSFSLTVASTAPPVVFHPEELHSLRGEVKEMFVHTYDNYMNHAYPSDELCPLSCRPRDRSTEARGHMDDILGNFSLTLVDSLDTLAVFGNFTEFEQGIIRLNDTLEFDQDVTVSVFETTIRVLGGLLGIHMAAVEHSTNLSIHYDDDMLRLAIQLGDRMMPAFNTPTGIPYSRASVNLRHGVLPAETVETCTAGAGTLILEFGALSRLSRNPKYERVARKSLVELYKRRSPLDLLGNVVNVINGNWIQWHSSIGAGADSYYEYLLKAYVLFGDEEYYRMFDTLNRALRRFVKQGDYYLQANMWSGFVTRVDMIDSLQAFWPGLMVLHGDLHEARDMHAKLFKIWKQLGLLPEAYNTIHSTPIMGWGGYPLRPEFIESTYFLYLATRDPIYLDVGKRVLRDLQNFTRVPCGFAAVADPLTRRLEDRLDSFFLSETLKYLYLLFDQDNHYNRGKHVFTTEGHPFPFDQLLEVKGEEEDSMCPQEDRLDLFSQSISRNLSIDYLSNFPGNVWGVEEFEKVVTSSSTTVPPPSTKPSIIAVHLVMQGYKSETVEPVILQLTEPPLLRGIYRAAPSAFGPTLNLTGVEGELVLVSPVEGCTTIQNKEMVRGKIALASRGGCTFVEKVNQLTEAGAIAAIIGNDRGDHEIFIPSGANGLWSTIETSIPSGLISKADFTLIYNSLGDTTPLVASPLHANLFATEQWNRKEDRLVPIWESAVLRMHGPAILEHMKTKRAQHNWVRDQAGRLGLNVLNIKSISLLHSEEEVEKLATLTQENLQELVNTAIDEDETCIVIFVFDLFDRIDSNRHTHDTNRHERMQENPDSLWPISIETFSSSYTLKESPLFKVNTLHVARIHPDPEKFGVTPAVELADHMAYILQLYGDKFEWSAGSTHLEDGVNLEIENFICQTNVCIHYIATKVKGFRVWFSFWIDRIVYARCSCNTKPFFVCSHIAATTLYILRYPEVICLGFEKPQPYDGSALSFFSPEDTMDIQRHECYVSEFNQHEFPFFRSATMDDLELAVHNREGVSIELEADRLISKARRLFSVGHVCNAFMLLNWLTGIWTKRPLWNWCTKKAHTSIFNLWEKTLNKIIICWMDHCGEHQKGLSWAHRLCNWAVGSGKFNTTARRLGFQGASQVARLQWGNYIQRTMRVKIEIIEDESASLWRIQQMKDRGFPHEYISRYANNTGNVKVKCLSCILVGDHKLLLLWLLKYPPSQRELLHFLMDAVREREPDNLFSLFFLLEIETRFLCKELFRQSGSVQKFNVQHLPGNFSDMAGLEFGLGRGETGAIRLVDQSSRVVARQISPLSPSQRIHLCSRILPDVLGVILFHLWMEDLCRERTTLLHRETLEQMHQVQGGQYLLYWKRKKLQN</sequence>
<evidence type="ECO:0000256" key="8">
    <source>
        <dbReference type="RuleBase" id="RU361193"/>
    </source>
</evidence>
<dbReference type="InParanoid" id="A0A2P6NZY1"/>
<protein>
    <recommendedName>
        <fullName evidence="8">alpha-1,2-Mannosidase</fullName>
        <ecNumber evidence="8">3.2.1.-</ecNumber>
    </recommendedName>
</protein>
<dbReference type="GO" id="GO:0005509">
    <property type="term" value="F:calcium ion binding"/>
    <property type="evidence" value="ECO:0007669"/>
    <property type="project" value="InterPro"/>
</dbReference>
<reference evidence="11 12" key="1">
    <citation type="journal article" date="2018" name="Genome Biol. Evol.">
        <title>Multiple Roots of Fruiting Body Formation in Amoebozoa.</title>
        <authorList>
            <person name="Hillmann F."/>
            <person name="Forbes G."/>
            <person name="Novohradska S."/>
            <person name="Ferling I."/>
            <person name="Riege K."/>
            <person name="Groth M."/>
            <person name="Westermann M."/>
            <person name="Marz M."/>
            <person name="Spaller T."/>
            <person name="Winckler T."/>
            <person name="Schaap P."/>
            <person name="Glockner G."/>
        </authorList>
    </citation>
    <scope>NUCLEOTIDE SEQUENCE [LARGE SCALE GENOMIC DNA]</scope>
    <source>
        <strain evidence="11 12">Jena</strain>
    </source>
</reference>
<feature type="compositionally biased region" description="Basic and acidic residues" evidence="9">
    <location>
        <begin position="260"/>
        <end position="270"/>
    </location>
</feature>
<keyword evidence="4" id="KW-0325">Glycoprotein</keyword>
<comment type="similarity">
    <text evidence="2 8">Belongs to the glycosyl hydrolase 47 family.</text>
</comment>
<dbReference type="Gene3D" id="3.50.30.30">
    <property type="match status" value="1"/>
</dbReference>
<feature type="region of interest" description="Disordered" evidence="9">
    <location>
        <begin position="76"/>
        <end position="97"/>
    </location>
</feature>
<feature type="active site" evidence="5">
    <location>
        <position position="684"/>
    </location>
</feature>
<feature type="active site" description="Proton donor" evidence="5">
    <location>
        <position position="663"/>
    </location>
</feature>
<evidence type="ECO:0000256" key="1">
    <source>
        <dbReference type="ARBA" id="ARBA00004240"/>
    </source>
</evidence>
<dbReference type="EC" id="3.2.1.-" evidence="8"/>
<evidence type="ECO:0000256" key="2">
    <source>
        <dbReference type="ARBA" id="ARBA00007658"/>
    </source>
</evidence>
<dbReference type="InterPro" id="IPR044674">
    <property type="entry name" value="EDEM1/2/3"/>
</dbReference>
<dbReference type="PRINTS" id="PR00747">
    <property type="entry name" value="GLYHDRLASE47"/>
</dbReference>
<feature type="binding site" evidence="6">
    <location>
        <position position="768"/>
    </location>
    <ligand>
        <name>Ca(2+)</name>
        <dbReference type="ChEBI" id="CHEBI:29108"/>
    </ligand>
</feature>
<dbReference type="GO" id="GO:0016020">
    <property type="term" value="C:membrane"/>
    <property type="evidence" value="ECO:0007669"/>
    <property type="project" value="InterPro"/>
</dbReference>
<dbReference type="OrthoDB" id="8118055at2759"/>
<keyword evidence="8" id="KW-0326">Glycosidase</keyword>
<evidence type="ECO:0000259" key="10">
    <source>
        <dbReference type="PROSITE" id="PS50966"/>
    </source>
</evidence>
<dbReference type="GO" id="GO:1904380">
    <property type="term" value="P:endoplasmic reticulum mannose trimming"/>
    <property type="evidence" value="ECO:0007669"/>
    <property type="project" value="InterPro"/>
</dbReference>
<comment type="cofactor">
    <cofactor evidence="6">
        <name>Ca(2+)</name>
        <dbReference type="ChEBI" id="CHEBI:29108"/>
    </cofactor>
</comment>
<dbReference type="CDD" id="cd04818">
    <property type="entry name" value="PA_subtilisin_1"/>
    <property type="match status" value="1"/>
</dbReference>
<keyword evidence="8" id="KW-0378">Hydrolase</keyword>
<keyword evidence="6" id="KW-0106">Calcium</keyword>
<dbReference type="GO" id="GO:0044322">
    <property type="term" value="C:endoplasmic reticulum quality control compartment"/>
    <property type="evidence" value="ECO:0007669"/>
    <property type="project" value="GOC"/>
</dbReference>
<feature type="region of interest" description="Disordered" evidence="9">
    <location>
        <begin position="256"/>
        <end position="291"/>
    </location>
</feature>
<name>A0A2P6NZY1_9EUKA</name>
<dbReference type="PANTHER" id="PTHR45679">
    <property type="entry name" value="ER DEGRADATION-ENHANCING ALPHA-MANNOSIDASE-LIKE PROTEIN 2"/>
    <property type="match status" value="1"/>
</dbReference>
<evidence type="ECO:0000256" key="7">
    <source>
        <dbReference type="PROSITE-ProRule" id="PRU00325"/>
    </source>
</evidence>
<dbReference type="GO" id="GO:0008270">
    <property type="term" value="F:zinc ion binding"/>
    <property type="evidence" value="ECO:0007669"/>
    <property type="project" value="UniProtKB-KW"/>
</dbReference>
<evidence type="ECO:0000256" key="3">
    <source>
        <dbReference type="ARBA" id="ARBA00022824"/>
    </source>
</evidence>
<dbReference type="PROSITE" id="PS50966">
    <property type="entry name" value="ZF_SWIM"/>
    <property type="match status" value="1"/>
</dbReference>
<gene>
    <name evidence="11" type="ORF">PROFUN_00780</name>
</gene>
<keyword evidence="7" id="KW-0863">Zinc-finger</keyword>
<dbReference type="SUPFAM" id="SSF52025">
    <property type="entry name" value="PA domain"/>
    <property type="match status" value="1"/>
</dbReference>
<feature type="active site" evidence="5">
    <location>
        <position position="569"/>
    </location>
</feature>
<feature type="compositionally biased region" description="Low complexity" evidence="9">
    <location>
        <begin position="271"/>
        <end position="281"/>
    </location>
</feature>